<proteinExistence type="predicted"/>
<evidence type="ECO:0000313" key="2">
    <source>
        <dbReference type="Proteomes" id="UP000324897"/>
    </source>
</evidence>
<dbReference type="Proteomes" id="UP000324897">
    <property type="component" value="Unassembled WGS sequence"/>
</dbReference>
<protein>
    <submittedName>
        <fullName evidence="1">Uncharacterized protein</fullName>
    </submittedName>
</protein>
<reference evidence="1 2" key="1">
    <citation type="journal article" date="2019" name="Sci. Rep.">
        <title>A high-quality genome of Eragrostis curvula grass provides insights into Poaceae evolution and supports new strategies to enhance forage quality.</title>
        <authorList>
            <person name="Carballo J."/>
            <person name="Santos B.A.C.M."/>
            <person name="Zappacosta D."/>
            <person name="Garbus I."/>
            <person name="Selva J.P."/>
            <person name="Gallo C.A."/>
            <person name="Diaz A."/>
            <person name="Albertini E."/>
            <person name="Caccamo M."/>
            <person name="Echenique V."/>
        </authorList>
    </citation>
    <scope>NUCLEOTIDE SEQUENCE [LARGE SCALE GENOMIC DNA]</scope>
    <source>
        <strain evidence="2">cv. Victoria</strain>
        <tissue evidence="1">Leaf</tissue>
    </source>
</reference>
<dbReference type="OrthoDB" id="10529116at2759"/>
<name>A0A5J9TYC9_9POAL</name>
<comment type="caution">
    <text evidence="1">The sequence shown here is derived from an EMBL/GenBank/DDBJ whole genome shotgun (WGS) entry which is preliminary data.</text>
</comment>
<accession>A0A5J9TYC9</accession>
<sequence>MTSISGELAWTEVARELPGIDMEFAGDQSKRSSVRGRNISSWHYLREVKKSVAKEGKNRSTRDEEEEDRMIVDEEECDQDSFRMYQSGWEQCFGPSYGSFDKNTKKLWWFSLLIGRRLR</sequence>
<dbReference type="Gramene" id="TVU16350">
    <property type="protein sequence ID" value="TVU16350"/>
    <property type="gene ID" value="EJB05_39909"/>
</dbReference>
<dbReference type="AlphaFoldDB" id="A0A5J9TYC9"/>
<gene>
    <name evidence="1" type="ORF">EJB05_39909</name>
</gene>
<organism evidence="1 2">
    <name type="scientific">Eragrostis curvula</name>
    <name type="common">weeping love grass</name>
    <dbReference type="NCBI Taxonomy" id="38414"/>
    <lineage>
        <taxon>Eukaryota</taxon>
        <taxon>Viridiplantae</taxon>
        <taxon>Streptophyta</taxon>
        <taxon>Embryophyta</taxon>
        <taxon>Tracheophyta</taxon>
        <taxon>Spermatophyta</taxon>
        <taxon>Magnoliopsida</taxon>
        <taxon>Liliopsida</taxon>
        <taxon>Poales</taxon>
        <taxon>Poaceae</taxon>
        <taxon>PACMAD clade</taxon>
        <taxon>Chloridoideae</taxon>
        <taxon>Eragrostideae</taxon>
        <taxon>Eragrostidinae</taxon>
        <taxon>Eragrostis</taxon>
    </lineage>
</organism>
<evidence type="ECO:0000313" key="1">
    <source>
        <dbReference type="EMBL" id="TVU16350.1"/>
    </source>
</evidence>
<dbReference type="EMBL" id="RWGY01000031">
    <property type="protein sequence ID" value="TVU16350.1"/>
    <property type="molecule type" value="Genomic_DNA"/>
</dbReference>
<keyword evidence="2" id="KW-1185">Reference proteome</keyword>